<name>A0A383AXZ0_9ZZZZ</name>
<dbReference type="Pfam" id="PF01225">
    <property type="entry name" value="Mur_ligase"/>
    <property type="match status" value="1"/>
</dbReference>
<dbReference type="InterPro" id="IPR000713">
    <property type="entry name" value="Mur_ligase_N"/>
</dbReference>
<dbReference type="AlphaFoldDB" id="A0A383AXZ0"/>
<dbReference type="GO" id="GO:0016881">
    <property type="term" value="F:acid-amino acid ligase activity"/>
    <property type="evidence" value="ECO:0007669"/>
    <property type="project" value="InterPro"/>
</dbReference>
<gene>
    <name evidence="2" type="ORF">METZ01_LOCUS465551</name>
</gene>
<feature type="domain" description="Mur ligase N-terminal catalytic" evidence="1">
    <location>
        <begin position="1"/>
        <end position="44"/>
    </location>
</feature>
<dbReference type="Gene3D" id="3.40.50.720">
    <property type="entry name" value="NAD(P)-binding Rossmann-like Domain"/>
    <property type="match status" value="1"/>
</dbReference>
<reference evidence="2" key="1">
    <citation type="submission" date="2018-05" db="EMBL/GenBank/DDBJ databases">
        <authorList>
            <person name="Lanie J.A."/>
            <person name="Ng W.-L."/>
            <person name="Kazmierczak K.M."/>
            <person name="Andrzejewski T.M."/>
            <person name="Davidsen T.M."/>
            <person name="Wayne K.J."/>
            <person name="Tettelin H."/>
            <person name="Glass J.I."/>
            <person name="Rusch D."/>
            <person name="Podicherti R."/>
            <person name="Tsui H.-C.T."/>
            <person name="Winkler M.E."/>
        </authorList>
    </citation>
    <scope>NUCLEOTIDE SEQUENCE</scope>
</reference>
<accession>A0A383AXZ0</accession>
<sequence length="49" mass="5295">MGNAAILLKKQGVEVAGSDAGVYPPMSDVLLEAGIELFEGFDEEVLREW</sequence>
<feature type="non-terminal residue" evidence="2">
    <location>
        <position position="49"/>
    </location>
</feature>
<proteinExistence type="predicted"/>
<organism evidence="2">
    <name type="scientific">marine metagenome</name>
    <dbReference type="NCBI Taxonomy" id="408172"/>
    <lineage>
        <taxon>unclassified sequences</taxon>
        <taxon>metagenomes</taxon>
        <taxon>ecological metagenomes</taxon>
    </lineage>
</organism>
<protein>
    <recommendedName>
        <fullName evidence="1">Mur ligase N-terminal catalytic domain-containing protein</fullName>
    </recommendedName>
</protein>
<evidence type="ECO:0000259" key="1">
    <source>
        <dbReference type="Pfam" id="PF01225"/>
    </source>
</evidence>
<dbReference type="SUPFAM" id="SSF51984">
    <property type="entry name" value="MurCD N-terminal domain"/>
    <property type="match status" value="1"/>
</dbReference>
<dbReference type="EMBL" id="UINC01195911">
    <property type="protein sequence ID" value="SVE12697.1"/>
    <property type="molecule type" value="Genomic_DNA"/>
</dbReference>
<evidence type="ECO:0000313" key="2">
    <source>
        <dbReference type="EMBL" id="SVE12697.1"/>
    </source>
</evidence>